<feature type="domain" description="C2H2-type" evidence="9">
    <location>
        <begin position="492"/>
        <end position="519"/>
    </location>
</feature>
<evidence type="ECO:0000256" key="3">
    <source>
        <dbReference type="ARBA" id="ARBA00022737"/>
    </source>
</evidence>
<dbReference type="Pfam" id="PF00096">
    <property type="entry name" value="zf-C2H2"/>
    <property type="match status" value="7"/>
</dbReference>
<feature type="domain" description="C2H2-type" evidence="9">
    <location>
        <begin position="1368"/>
        <end position="1395"/>
    </location>
</feature>
<dbReference type="GO" id="GO:0005634">
    <property type="term" value="C:nucleus"/>
    <property type="evidence" value="ECO:0007669"/>
    <property type="project" value="UniProtKB-SubCell"/>
</dbReference>
<feature type="region of interest" description="Disordered" evidence="8">
    <location>
        <begin position="1217"/>
        <end position="1252"/>
    </location>
</feature>
<dbReference type="RefSeq" id="XP_025832212.1">
    <property type="nucleotide sequence ID" value="XM_025976427.1"/>
</dbReference>
<feature type="domain" description="C2H2-type" evidence="9">
    <location>
        <begin position="174"/>
        <end position="201"/>
    </location>
</feature>
<feature type="domain" description="C2H2-type" evidence="9">
    <location>
        <begin position="119"/>
        <end position="146"/>
    </location>
</feature>
<evidence type="ECO:0000313" key="11">
    <source>
        <dbReference type="RefSeq" id="XP_025832212.1"/>
    </source>
</evidence>
<accession>A0A7F5R8B7</accession>
<feature type="domain" description="C2H2-type" evidence="9">
    <location>
        <begin position="1423"/>
        <end position="1444"/>
    </location>
</feature>
<dbReference type="InterPro" id="IPR036236">
    <property type="entry name" value="Znf_C2H2_sf"/>
</dbReference>
<keyword evidence="5" id="KW-0862">Zinc</keyword>
<dbReference type="FunFam" id="3.30.160.60:FF:001818">
    <property type="entry name" value="GDNF-inducible zinc finger protein 1 isoform X1"/>
    <property type="match status" value="1"/>
</dbReference>
<dbReference type="FunFam" id="3.30.160.60:FF:001177">
    <property type="entry name" value="Zinc finger protein 33A"/>
    <property type="match status" value="1"/>
</dbReference>
<comment type="subcellular location">
    <subcellularLocation>
        <location evidence="1">Nucleus</location>
    </subcellularLocation>
</comment>
<dbReference type="Gene3D" id="3.30.160.60">
    <property type="entry name" value="Classic Zinc Finger"/>
    <property type="match status" value="19"/>
</dbReference>
<feature type="domain" description="C2H2-type" evidence="9">
    <location>
        <begin position="147"/>
        <end position="174"/>
    </location>
</feature>
<evidence type="ECO:0000256" key="2">
    <source>
        <dbReference type="ARBA" id="ARBA00022723"/>
    </source>
</evidence>
<feature type="domain" description="C2H2-type" evidence="9">
    <location>
        <begin position="548"/>
        <end position="575"/>
    </location>
</feature>
<dbReference type="Pfam" id="PF12874">
    <property type="entry name" value="zf-met"/>
    <property type="match status" value="3"/>
</dbReference>
<feature type="domain" description="C2H2-type" evidence="9">
    <location>
        <begin position="315"/>
        <end position="342"/>
    </location>
</feature>
<feature type="domain" description="C2H2-type" evidence="9">
    <location>
        <begin position="520"/>
        <end position="547"/>
    </location>
</feature>
<gene>
    <name evidence="11" type="primary">LOC108738727</name>
</gene>
<feature type="domain" description="C2H2-type" evidence="9">
    <location>
        <begin position="738"/>
        <end position="765"/>
    </location>
</feature>
<reference evidence="11" key="1">
    <citation type="submission" date="2025-08" db="UniProtKB">
        <authorList>
            <consortium name="RefSeq"/>
        </authorList>
    </citation>
    <scope>IDENTIFICATION</scope>
    <source>
        <tissue evidence="11">Entire body</tissue>
    </source>
</reference>
<proteinExistence type="predicted"/>
<evidence type="ECO:0000256" key="4">
    <source>
        <dbReference type="ARBA" id="ARBA00022771"/>
    </source>
</evidence>
<dbReference type="SMART" id="SM00355">
    <property type="entry name" value="ZnF_C2H2"/>
    <property type="match status" value="26"/>
</dbReference>
<feature type="domain" description="C2H2-type" evidence="9">
    <location>
        <begin position="682"/>
        <end position="709"/>
    </location>
</feature>
<keyword evidence="10" id="KW-1185">Reference proteome</keyword>
<evidence type="ECO:0000256" key="5">
    <source>
        <dbReference type="ARBA" id="ARBA00022833"/>
    </source>
</evidence>
<dbReference type="OrthoDB" id="6077919at2759"/>
<sequence>MDSQIVINKEDSIDKQNQSFSYIAIPIDALDLSNQEVQTFLSQNIIVKSLPDNKFCVVETSQNTTRPTVIEYGCNSDPTDLLQNTHITLSTSENNNIIQQELGQNTSPKDVQNKKKKKFQCNVCSTKFKNPQYYENHMEQHHKKKKYKCDQCSASFNVQDNFRIHTAMHTKGEPACPLCDRKFQRLASLKSHLLLHQIEETFTCSDCQLEFENEDEFNDHVACHLSDLVSNRSEGTTLKRVCSYCNSNFESYKEYKEHISYHIKVNRLLHSAKKSKRKTNINKEYPHKCDVCQKSFVKVCLLERHFRIHSGEKPFVCKECNRGFAQKGTLQIHMSKHTGVKPFLCTLCPARFCQKGNLRVHVEKTHTVPRPGENMYKCNLCSCIFKKVASLNGHITRIHSGKKYDDISEVLHQLKELEKQTCGKTKNECEKKDSIVAPELDLNLNSDQTDMEKKNFDDKVDFKYVTLTESIGGEAVRNYEVKQRKVGDVRWYVCSFCIKEFKKPSDLLRHIRVHTREKPYSCDICKQKFSLKSTLSTHLNTHVKEKLYKCKICDRLLPTAKALYVHTRRHERGELSNEKQKEKHISTCNICKRSGFQNELELKLHIEEHKNDQQNDANDNKNKQPLLLTPQGLLPVDAVKSKNMSLSRNQIKPHICSVCCASFSRKVHLKRHFLTHTGERKFKCEICPKSFYTTYAMNEHLKFHYNIKNHACKICGKRFVTRAILKRHSITHSTQKPYFCPICSKQFKTISLCRKHMLTHSTERPFACSYCEKTFKTVSMCRDHIKDVPDYIRVIPSDDIKGTENHTMKNEYNTVNSNVENLNASSIPSTNIGGIINSSGIVTAEVIDNQKNQGDQIPMLLQIEKVQNSDQIQINNNIPLENNSSIQTIFIDYDDFQMRLLPNYNFLTSDFSQVKEGNEEAQNNLEQSNILLSIDPALNQINQGNGDTFLTASVANVTASDLVEIQNSDVEQSEQLQSRNFDKIVVTANVSDLTLPHHNVALFGAEDFADYGINIAPPEIVTDKITTNTLKDVKALSSPVNTKGAEELSQLNNNGNLSKENAQQQNEAIPEDLDIEKQVDPRKNKKATIYQCPSCYRTFTKKSTYVKHHDYHKKKQDNVCKFCSKIFKKPSDLVRHLRTHTGERPFRCSQCEKSFSLKSTLDSHYKTHKPGGHKEFNCLVCNSYFSSKSSLKVHMLLHTGAKPYSCPSCPLKFRTTGQRQSHIKKHTKEGSKDCKASNNKSKSSKRKLAAQQLQEITDKESQMLANEKTGKTVKAVSEQQSTKYSNKAIEMDTLFYQLDFEGNSYIHENLGTIPISFIQLDDDNLLRIRLAATDSHLSVSDFLLTDMSVESVSAQQSVNNQTNNVNDFTCSICKKKLKNQKVLKKHMKIHERKKYFCDKCTKTFAFEHELIEHSQIHNGIKRFPCKLCANKFDTDANLKIHMKR</sequence>
<keyword evidence="6" id="KW-0539">Nucleus</keyword>
<evidence type="ECO:0000259" key="9">
    <source>
        <dbReference type="PROSITE" id="PS50157"/>
    </source>
</evidence>
<name>A0A7F5R8B7_AGRPL</name>
<dbReference type="PROSITE" id="PS00028">
    <property type="entry name" value="ZINC_FINGER_C2H2_1"/>
    <property type="match status" value="23"/>
</dbReference>
<dbReference type="PROSITE" id="PS50157">
    <property type="entry name" value="ZINC_FINGER_C2H2_2"/>
    <property type="match status" value="22"/>
</dbReference>
<dbReference type="InterPro" id="IPR013087">
    <property type="entry name" value="Znf_C2H2_type"/>
</dbReference>
<feature type="domain" description="C2H2-type" evidence="9">
    <location>
        <begin position="1176"/>
        <end position="1203"/>
    </location>
</feature>
<keyword evidence="3" id="KW-0677">Repeat</keyword>
<evidence type="ECO:0000256" key="7">
    <source>
        <dbReference type="PROSITE-ProRule" id="PRU00042"/>
    </source>
</evidence>
<feature type="domain" description="C2H2-type" evidence="9">
    <location>
        <begin position="1204"/>
        <end position="1231"/>
    </location>
</feature>
<feature type="domain" description="C2H2-type" evidence="9">
    <location>
        <begin position="376"/>
        <end position="404"/>
    </location>
</feature>
<keyword evidence="4 7" id="KW-0863">Zinc-finger</keyword>
<feature type="domain" description="C2H2-type" evidence="9">
    <location>
        <begin position="1118"/>
        <end position="1145"/>
    </location>
</feature>
<feature type="domain" description="C2H2-type" evidence="9">
    <location>
        <begin position="1395"/>
        <end position="1422"/>
    </location>
</feature>
<dbReference type="FunFam" id="3.30.160.60:FF:001325">
    <property type="entry name" value="zinc finger protein 200"/>
    <property type="match status" value="1"/>
</dbReference>
<organism evidence="10 11">
    <name type="scientific">Agrilus planipennis</name>
    <name type="common">Emerald ash borer</name>
    <name type="synonym">Agrilus marcopoli</name>
    <dbReference type="NCBI Taxonomy" id="224129"/>
    <lineage>
        <taxon>Eukaryota</taxon>
        <taxon>Metazoa</taxon>
        <taxon>Ecdysozoa</taxon>
        <taxon>Arthropoda</taxon>
        <taxon>Hexapoda</taxon>
        <taxon>Insecta</taxon>
        <taxon>Pterygota</taxon>
        <taxon>Neoptera</taxon>
        <taxon>Endopterygota</taxon>
        <taxon>Coleoptera</taxon>
        <taxon>Polyphaga</taxon>
        <taxon>Elateriformia</taxon>
        <taxon>Buprestoidea</taxon>
        <taxon>Buprestidae</taxon>
        <taxon>Agrilinae</taxon>
        <taxon>Agrilus</taxon>
    </lineage>
</organism>
<evidence type="ECO:0000256" key="1">
    <source>
        <dbReference type="ARBA" id="ARBA00004123"/>
    </source>
</evidence>
<dbReference type="FunFam" id="3.30.160.60:FF:000065">
    <property type="entry name" value="B-cell CLL/lymphoma 6, member B"/>
    <property type="match status" value="1"/>
</dbReference>
<dbReference type="Proteomes" id="UP000192223">
    <property type="component" value="Unplaced"/>
</dbReference>
<dbReference type="GO" id="GO:0001228">
    <property type="term" value="F:DNA-binding transcription activator activity, RNA polymerase II-specific"/>
    <property type="evidence" value="ECO:0007669"/>
    <property type="project" value="TreeGrafter"/>
</dbReference>
<evidence type="ECO:0000313" key="10">
    <source>
        <dbReference type="Proteomes" id="UP000192223"/>
    </source>
</evidence>
<dbReference type="SUPFAM" id="SSF57667">
    <property type="entry name" value="beta-beta-alpha zinc fingers"/>
    <property type="match status" value="13"/>
</dbReference>
<dbReference type="PANTHER" id="PTHR24376:SF235">
    <property type="entry name" value="C2H2-TYPE DOMAIN-CONTAINING PROTEIN"/>
    <property type="match status" value="1"/>
</dbReference>
<protein>
    <submittedName>
        <fullName evidence="11">Zinc finger protein 236-like</fullName>
    </submittedName>
</protein>
<dbReference type="GO" id="GO:0000978">
    <property type="term" value="F:RNA polymerase II cis-regulatory region sequence-specific DNA binding"/>
    <property type="evidence" value="ECO:0007669"/>
    <property type="project" value="TreeGrafter"/>
</dbReference>
<dbReference type="KEGG" id="apln:108738727"/>
<feature type="domain" description="C2H2-type" evidence="9">
    <location>
        <begin position="1146"/>
        <end position="1168"/>
    </location>
</feature>
<dbReference type="GeneID" id="108738727"/>
<feature type="domain" description="C2H2-type" evidence="9">
    <location>
        <begin position="287"/>
        <end position="314"/>
    </location>
</feature>
<feature type="domain" description="C2H2-type" evidence="9">
    <location>
        <begin position="654"/>
        <end position="681"/>
    </location>
</feature>
<dbReference type="InParanoid" id="A0A7F5R8B7"/>
<dbReference type="PANTHER" id="PTHR24376">
    <property type="entry name" value="ZINC FINGER PROTEIN"/>
    <property type="match status" value="1"/>
</dbReference>
<evidence type="ECO:0000256" key="6">
    <source>
        <dbReference type="ARBA" id="ARBA00023242"/>
    </source>
</evidence>
<feature type="domain" description="C2H2-type" evidence="9">
    <location>
        <begin position="343"/>
        <end position="371"/>
    </location>
</feature>
<feature type="domain" description="C2H2-type" evidence="9">
    <location>
        <begin position="710"/>
        <end position="737"/>
    </location>
</feature>
<feature type="domain" description="C2H2-type" evidence="9">
    <location>
        <begin position="1090"/>
        <end position="1117"/>
    </location>
</feature>
<dbReference type="Pfam" id="PF13912">
    <property type="entry name" value="zf-C2H2_6"/>
    <property type="match status" value="1"/>
</dbReference>
<dbReference type="GO" id="GO:0008270">
    <property type="term" value="F:zinc ion binding"/>
    <property type="evidence" value="ECO:0007669"/>
    <property type="project" value="UniProtKB-KW"/>
</dbReference>
<evidence type="ECO:0000256" key="8">
    <source>
        <dbReference type="SAM" id="MobiDB-lite"/>
    </source>
</evidence>
<keyword evidence="2" id="KW-0479">Metal-binding</keyword>